<feature type="domain" description="B12-binding" evidence="3">
    <location>
        <begin position="112"/>
        <end position="237"/>
    </location>
</feature>
<reference evidence="5" key="1">
    <citation type="journal article" date="2019" name="Int. J. Syst. Evol. Microbiol.">
        <title>The Global Catalogue of Microorganisms (GCM) 10K type strain sequencing project: providing services to taxonomists for standard genome sequencing and annotation.</title>
        <authorList>
            <consortium name="The Broad Institute Genomics Platform"/>
            <consortium name="The Broad Institute Genome Sequencing Center for Infectious Disease"/>
            <person name="Wu L."/>
            <person name="Ma J."/>
        </authorList>
    </citation>
    <scope>NUCLEOTIDE SEQUENCE [LARGE SCALE GENOMIC DNA]</scope>
    <source>
        <strain evidence="5">JCM 4805</strain>
    </source>
</reference>
<dbReference type="InterPro" id="IPR036594">
    <property type="entry name" value="Meth_synthase_dom"/>
</dbReference>
<evidence type="ECO:0000313" key="4">
    <source>
        <dbReference type="EMBL" id="GAA0494490.1"/>
    </source>
</evidence>
<name>A0ABP3L6Y7_9ACTN</name>
<dbReference type="PROSITE" id="PS51332">
    <property type="entry name" value="B12_BINDING"/>
    <property type="match status" value="1"/>
</dbReference>
<dbReference type="InterPro" id="IPR006158">
    <property type="entry name" value="Cobalamin-bd"/>
</dbReference>
<dbReference type="Gene3D" id="3.40.50.280">
    <property type="entry name" value="Cobalamin-binding domain"/>
    <property type="match status" value="1"/>
</dbReference>
<dbReference type="Pfam" id="PF02310">
    <property type="entry name" value="B12-binding"/>
    <property type="match status" value="1"/>
</dbReference>
<comment type="caution">
    <text evidence="4">The sequence shown here is derived from an EMBL/GenBank/DDBJ whole genome shotgun (WGS) entry which is preliminary data.</text>
</comment>
<keyword evidence="2" id="KW-0170">Cobalt</keyword>
<dbReference type="InterPro" id="IPR036724">
    <property type="entry name" value="Cobalamin-bd_sf"/>
</dbReference>
<proteinExistence type="predicted"/>
<dbReference type="Proteomes" id="UP001500909">
    <property type="component" value="Unassembled WGS sequence"/>
</dbReference>
<evidence type="ECO:0000313" key="5">
    <source>
        <dbReference type="Proteomes" id="UP001500909"/>
    </source>
</evidence>
<dbReference type="InterPro" id="IPR050554">
    <property type="entry name" value="Met_Synthase/Corrinoid"/>
</dbReference>
<keyword evidence="1" id="KW-0479">Metal-binding</keyword>
<dbReference type="PANTHER" id="PTHR45833">
    <property type="entry name" value="METHIONINE SYNTHASE"/>
    <property type="match status" value="1"/>
</dbReference>
<dbReference type="Pfam" id="PF02607">
    <property type="entry name" value="B12-binding_2"/>
    <property type="match status" value="1"/>
</dbReference>
<dbReference type="SUPFAM" id="SSF52242">
    <property type="entry name" value="Cobalamin (vitamin B12)-binding domain"/>
    <property type="match status" value="1"/>
</dbReference>
<protein>
    <submittedName>
        <fullName evidence="4">Cobalamin-dependent protein</fullName>
    </submittedName>
</protein>
<keyword evidence="5" id="KW-1185">Reference proteome</keyword>
<sequence length="377" mass="40413">MTSSPSSSSSSGAAPALDIARTRLWDAVSEGDEHAAVRAAHAAVDDGLTVETVLLDAVAHVQRRVGTEWAANRITVAQEHAATAVNDRVVAALALRVADRPDRAPRNGRSTDRRLTIACVAGEWHALPARLLAEVLALRGWQVDFLGAHVPTPHLIAHLHHTGAAAVALSASLADRLPTVHTTLNACRSAGVPVLAGGAAFGRDGRYARLLGAVWADDARGAADRLEEGLVRPDPTAVRQPVDDLAHLDDQEYTLLTRSTVQLVQHTLAALEDHVPAMKTYTERQRQYTAEDVAHIVNFLATALYVDDDTLFGDFIRWTADILAARDVPPDCLFPALNLIGGQVKDFPRATGMLHRAHEALAAHIDSMPPPDPERPG</sequence>
<organism evidence="4 5">
    <name type="scientific">Streptomyces olivaceiscleroticus</name>
    <dbReference type="NCBI Taxonomy" id="68245"/>
    <lineage>
        <taxon>Bacteria</taxon>
        <taxon>Bacillati</taxon>
        <taxon>Actinomycetota</taxon>
        <taxon>Actinomycetes</taxon>
        <taxon>Kitasatosporales</taxon>
        <taxon>Streptomycetaceae</taxon>
        <taxon>Streptomyces</taxon>
    </lineage>
</organism>
<dbReference type="PANTHER" id="PTHR45833:SF1">
    <property type="entry name" value="METHIONINE SYNTHASE"/>
    <property type="match status" value="1"/>
</dbReference>
<dbReference type="Gene3D" id="1.10.1240.10">
    <property type="entry name" value="Methionine synthase domain"/>
    <property type="match status" value="1"/>
</dbReference>
<evidence type="ECO:0000256" key="2">
    <source>
        <dbReference type="ARBA" id="ARBA00023285"/>
    </source>
</evidence>
<dbReference type="EMBL" id="BAAABY010000054">
    <property type="protein sequence ID" value="GAA0494490.1"/>
    <property type="molecule type" value="Genomic_DNA"/>
</dbReference>
<gene>
    <name evidence="4" type="ORF">GCM10010361_69770</name>
</gene>
<evidence type="ECO:0000259" key="3">
    <source>
        <dbReference type="PROSITE" id="PS51332"/>
    </source>
</evidence>
<accession>A0ABP3L6Y7</accession>
<dbReference type="RefSeq" id="WP_346099486.1">
    <property type="nucleotide sequence ID" value="NZ_BAAABY010000054.1"/>
</dbReference>
<evidence type="ECO:0000256" key="1">
    <source>
        <dbReference type="ARBA" id="ARBA00022723"/>
    </source>
</evidence>
<dbReference type="InterPro" id="IPR003759">
    <property type="entry name" value="Cbl-bd_cap"/>
</dbReference>